<organism evidence="2 3">
    <name type="scientific">Zasmidium cellare</name>
    <name type="common">Wine cellar mold</name>
    <name type="synonym">Racodium cellare</name>
    <dbReference type="NCBI Taxonomy" id="395010"/>
    <lineage>
        <taxon>Eukaryota</taxon>
        <taxon>Fungi</taxon>
        <taxon>Dikarya</taxon>
        <taxon>Ascomycota</taxon>
        <taxon>Pezizomycotina</taxon>
        <taxon>Dothideomycetes</taxon>
        <taxon>Dothideomycetidae</taxon>
        <taxon>Mycosphaerellales</taxon>
        <taxon>Mycosphaerellaceae</taxon>
        <taxon>Zasmidium</taxon>
    </lineage>
</organism>
<accession>A0ABR0E0C0</accession>
<evidence type="ECO:0000313" key="2">
    <source>
        <dbReference type="EMBL" id="KAK4494678.1"/>
    </source>
</evidence>
<sequence>MEEAAYETFTTPIVPPGLVQFPQEHLDFIRAQGYDEATHEPLQRYASDDISNGHSTWYAFIRTDSDGSEESEEEDAVGEDEKDDIDWAGYADFLALLEEQAAAASPLTGTGVPLLEDERMKSE</sequence>
<keyword evidence="3" id="KW-1185">Reference proteome</keyword>
<feature type="region of interest" description="Disordered" evidence="1">
    <location>
        <begin position="63"/>
        <end position="83"/>
    </location>
</feature>
<dbReference type="EMBL" id="JAXOVC010000013">
    <property type="protein sequence ID" value="KAK4494678.1"/>
    <property type="molecule type" value="Genomic_DNA"/>
</dbReference>
<protein>
    <submittedName>
        <fullName evidence="2">Uncharacterized protein</fullName>
    </submittedName>
</protein>
<reference evidence="2 3" key="1">
    <citation type="journal article" date="2023" name="G3 (Bethesda)">
        <title>A chromosome-level genome assembly of Zasmidium syzygii isolated from banana leaves.</title>
        <authorList>
            <person name="van Westerhoven A.C."/>
            <person name="Mehrabi R."/>
            <person name="Talebi R."/>
            <person name="Steentjes M.B.F."/>
            <person name="Corcolon B."/>
            <person name="Chong P.A."/>
            <person name="Kema G.H.J."/>
            <person name="Seidl M.F."/>
        </authorList>
    </citation>
    <scope>NUCLEOTIDE SEQUENCE [LARGE SCALE GENOMIC DNA]</scope>
    <source>
        <strain evidence="2 3">P124</strain>
    </source>
</reference>
<comment type="caution">
    <text evidence="2">The sequence shown here is derived from an EMBL/GenBank/DDBJ whole genome shotgun (WGS) entry which is preliminary data.</text>
</comment>
<proteinExistence type="predicted"/>
<feature type="compositionally biased region" description="Acidic residues" evidence="1">
    <location>
        <begin position="66"/>
        <end position="83"/>
    </location>
</feature>
<evidence type="ECO:0000256" key="1">
    <source>
        <dbReference type="SAM" id="MobiDB-lite"/>
    </source>
</evidence>
<dbReference type="Proteomes" id="UP001305779">
    <property type="component" value="Unassembled WGS sequence"/>
</dbReference>
<evidence type="ECO:0000313" key="3">
    <source>
        <dbReference type="Proteomes" id="UP001305779"/>
    </source>
</evidence>
<gene>
    <name evidence="2" type="ORF">PRZ48_014034</name>
</gene>
<name>A0ABR0E0C0_ZASCE</name>